<evidence type="ECO:0000313" key="3">
    <source>
        <dbReference type="Proteomes" id="UP001381693"/>
    </source>
</evidence>
<dbReference type="AlphaFoldDB" id="A0AAN8ZZU5"/>
<feature type="non-terminal residue" evidence="2">
    <location>
        <position position="176"/>
    </location>
</feature>
<reference evidence="2 3" key="1">
    <citation type="submission" date="2023-11" db="EMBL/GenBank/DDBJ databases">
        <title>Halocaridina rubra genome assembly.</title>
        <authorList>
            <person name="Smith C."/>
        </authorList>
    </citation>
    <scope>NUCLEOTIDE SEQUENCE [LARGE SCALE GENOMIC DNA]</scope>
    <source>
        <strain evidence="2">EP-1</strain>
        <tissue evidence="2">Whole</tissue>
    </source>
</reference>
<name>A0AAN8ZZU5_HALRR</name>
<feature type="region of interest" description="Disordered" evidence="1">
    <location>
        <begin position="1"/>
        <end position="21"/>
    </location>
</feature>
<accession>A0AAN8ZZU5</accession>
<keyword evidence="3" id="KW-1185">Reference proteome</keyword>
<dbReference type="EMBL" id="JAXCGZ010016798">
    <property type="protein sequence ID" value="KAK7069354.1"/>
    <property type="molecule type" value="Genomic_DNA"/>
</dbReference>
<evidence type="ECO:0000313" key="2">
    <source>
        <dbReference type="EMBL" id="KAK7069354.1"/>
    </source>
</evidence>
<organism evidence="2 3">
    <name type="scientific">Halocaridina rubra</name>
    <name type="common">Hawaiian red shrimp</name>
    <dbReference type="NCBI Taxonomy" id="373956"/>
    <lineage>
        <taxon>Eukaryota</taxon>
        <taxon>Metazoa</taxon>
        <taxon>Ecdysozoa</taxon>
        <taxon>Arthropoda</taxon>
        <taxon>Crustacea</taxon>
        <taxon>Multicrustacea</taxon>
        <taxon>Malacostraca</taxon>
        <taxon>Eumalacostraca</taxon>
        <taxon>Eucarida</taxon>
        <taxon>Decapoda</taxon>
        <taxon>Pleocyemata</taxon>
        <taxon>Caridea</taxon>
        <taxon>Atyoidea</taxon>
        <taxon>Atyidae</taxon>
        <taxon>Halocaridina</taxon>
    </lineage>
</organism>
<dbReference type="Proteomes" id="UP001381693">
    <property type="component" value="Unassembled WGS sequence"/>
</dbReference>
<feature type="compositionally biased region" description="Acidic residues" evidence="1">
    <location>
        <begin position="164"/>
        <end position="176"/>
    </location>
</feature>
<comment type="caution">
    <text evidence="2">The sequence shown here is derived from an EMBL/GenBank/DDBJ whole genome shotgun (WGS) entry which is preliminary data.</text>
</comment>
<proteinExistence type="predicted"/>
<feature type="compositionally biased region" description="Low complexity" evidence="1">
    <location>
        <begin position="77"/>
        <end position="86"/>
    </location>
</feature>
<gene>
    <name evidence="2" type="ORF">SK128_008354</name>
</gene>
<feature type="region of interest" description="Disordered" evidence="1">
    <location>
        <begin position="77"/>
        <end position="100"/>
    </location>
</feature>
<feature type="region of interest" description="Disordered" evidence="1">
    <location>
        <begin position="155"/>
        <end position="176"/>
    </location>
</feature>
<evidence type="ECO:0000256" key="1">
    <source>
        <dbReference type="SAM" id="MobiDB-lite"/>
    </source>
</evidence>
<protein>
    <submittedName>
        <fullName evidence="2">Uncharacterized protein</fullName>
    </submittedName>
</protein>
<feature type="compositionally biased region" description="Basic and acidic residues" evidence="1">
    <location>
        <begin position="1"/>
        <end position="14"/>
    </location>
</feature>
<sequence length="176" mass="19963">MLHLLDDNLSDDRQISGANIDDMPQRKKRKIKYKSDDLLNLACNYLQKDDSTEMGTLTRNSAKINECRNVDILPASRPMSAASSSTSHDDGDSMNHSTTQMEPLTPYFHKFQPQENIDNELKKITSSKRSGTGTDDIPETSLWYNEEMSFLIDQEVPSDSLSTLDEEECEDVIDDH</sequence>